<dbReference type="PIRSF" id="PIRSF003073">
    <property type="entry name" value="DNAC_TnpB_IstB"/>
    <property type="match status" value="1"/>
</dbReference>
<protein>
    <submittedName>
        <fullName evidence="4">DNA replication protein DnaC</fullName>
    </submittedName>
</protein>
<keyword evidence="5" id="KW-1185">Reference proteome</keyword>
<name>A0A1I4C6P7_9LACT</name>
<keyword evidence="2" id="KW-0067">ATP-binding</keyword>
<dbReference type="InterPro" id="IPR028350">
    <property type="entry name" value="DNAC/IstB-like"/>
</dbReference>
<dbReference type="CDD" id="cd00009">
    <property type="entry name" value="AAA"/>
    <property type="match status" value="1"/>
</dbReference>
<gene>
    <name evidence="4" type="ORF">SAMN04488569_11052</name>
</gene>
<keyword evidence="1" id="KW-0547">Nucleotide-binding</keyword>
<dbReference type="Pfam" id="PF01695">
    <property type="entry name" value="IstB_IS21"/>
    <property type="match status" value="1"/>
</dbReference>
<dbReference type="PANTHER" id="PTHR30050:SF4">
    <property type="entry name" value="ATP-BINDING PROTEIN RV3427C IN INSERTION SEQUENCE-RELATED"/>
    <property type="match status" value="1"/>
</dbReference>
<evidence type="ECO:0000313" key="5">
    <source>
        <dbReference type="Proteomes" id="UP000199589"/>
    </source>
</evidence>
<dbReference type="InterPro" id="IPR047661">
    <property type="entry name" value="IstB"/>
</dbReference>
<dbReference type="RefSeq" id="WP_091898812.1">
    <property type="nucleotide sequence ID" value="NZ_FOSJ01000105.1"/>
</dbReference>
<evidence type="ECO:0000313" key="4">
    <source>
        <dbReference type="EMBL" id="SFK76782.1"/>
    </source>
</evidence>
<dbReference type="Gene3D" id="3.40.50.300">
    <property type="entry name" value="P-loop containing nucleotide triphosphate hydrolases"/>
    <property type="match status" value="1"/>
</dbReference>
<dbReference type="OrthoDB" id="2052561at2"/>
<evidence type="ECO:0000259" key="3">
    <source>
        <dbReference type="Pfam" id="PF01695"/>
    </source>
</evidence>
<proteinExistence type="predicted"/>
<dbReference type="InterPro" id="IPR027417">
    <property type="entry name" value="P-loop_NTPase"/>
</dbReference>
<dbReference type="AlphaFoldDB" id="A0A1I4C6P7"/>
<dbReference type="Proteomes" id="UP000199589">
    <property type="component" value="Unassembled WGS sequence"/>
</dbReference>
<dbReference type="STRING" id="258723.GCA_900169305_00684"/>
<dbReference type="EMBL" id="FOSJ01000105">
    <property type="protein sequence ID" value="SFK76782.1"/>
    <property type="molecule type" value="Genomic_DNA"/>
</dbReference>
<feature type="domain" description="IstB-like ATP-binding" evidence="3">
    <location>
        <begin position="10"/>
        <end position="245"/>
    </location>
</feature>
<evidence type="ECO:0000256" key="2">
    <source>
        <dbReference type="ARBA" id="ARBA00022840"/>
    </source>
</evidence>
<dbReference type="GO" id="GO:0005524">
    <property type="term" value="F:ATP binding"/>
    <property type="evidence" value="ECO:0007669"/>
    <property type="project" value="UniProtKB-KW"/>
</dbReference>
<dbReference type="NCBIfam" id="NF038214">
    <property type="entry name" value="IS21_help_AAA"/>
    <property type="match status" value="1"/>
</dbReference>
<dbReference type="GO" id="GO:0006260">
    <property type="term" value="P:DNA replication"/>
    <property type="evidence" value="ECO:0007669"/>
    <property type="project" value="TreeGrafter"/>
</dbReference>
<evidence type="ECO:0000256" key="1">
    <source>
        <dbReference type="ARBA" id="ARBA00022741"/>
    </source>
</evidence>
<dbReference type="InterPro" id="IPR002611">
    <property type="entry name" value="IstB_ATP-bd"/>
</dbReference>
<accession>A0A1I4C6P7</accession>
<sequence>MINEESVRKLTEMKMGAMADAYRDQMSNTDFLDMPFEDRFNLLVDQEYARRKSNKLNRLIKQAKFSDPNAAVEDIEYHADRHLDKQLLLELASGNYIQNHLNIIIMGASGNGKTWLSNALGVQACRQHHKVKYVRLPELLDEFMVAKNEADGSFRKLLNRYKRVELLIIDEWLLTTLPAEHVYTLFEIIEARLKTTSTIFCSQTAPEGWYEKLGDALVADAILDRIVHDSYKVLLDGEISMRERHGLGAFK</sequence>
<reference evidence="5" key="1">
    <citation type="submission" date="2016-10" db="EMBL/GenBank/DDBJ databases">
        <authorList>
            <person name="Varghese N."/>
            <person name="Submissions S."/>
        </authorList>
    </citation>
    <scope>NUCLEOTIDE SEQUENCE [LARGE SCALE GENOMIC DNA]</scope>
    <source>
        <strain evidence="5">DSM 16108</strain>
    </source>
</reference>
<organism evidence="4 5">
    <name type="scientific">Marinilactibacillus piezotolerans</name>
    <dbReference type="NCBI Taxonomy" id="258723"/>
    <lineage>
        <taxon>Bacteria</taxon>
        <taxon>Bacillati</taxon>
        <taxon>Bacillota</taxon>
        <taxon>Bacilli</taxon>
        <taxon>Lactobacillales</taxon>
        <taxon>Carnobacteriaceae</taxon>
        <taxon>Marinilactibacillus</taxon>
    </lineage>
</organism>
<dbReference type="SUPFAM" id="SSF52540">
    <property type="entry name" value="P-loop containing nucleoside triphosphate hydrolases"/>
    <property type="match status" value="1"/>
</dbReference>
<dbReference type="PANTHER" id="PTHR30050">
    <property type="entry name" value="CHROMOSOMAL REPLICATION INITIATOR PROTEIN DNAA"/>
    <property type="match status" value="1"/>
</dbReference>